<accession>A0A263CYL5</accession>
<evidence type="ECO:0000313" key="11">
    <source>
        <dbReference type="Proteomes" id="UP000242444"/>
    </source>
</evidence>
<feature type="transmembrane region" description="Helical" evidence="8">
    <location>
        <begin position="28"/>
        <end position="51"/>
    </location>
</feature>
<keyword evidence="2" id="KW-0813">Transport</keyword>
<evidence type="ECO:0000256" key="6">
    <source>
        <dbReference type="ARBA" id="ARBA00023136"/>
    </source>
</evidence>
<feature type="transmembrane region" description="Helical" evidence="8">
    <location>
        <begin position="124"/>
        <end position="144"/>
    </location>
</feature>
<protein>
    <submittedName>
        <fullName evidence="10">MFS transporter</fullName>
    </submittedName>
</protein>
<evidence type="ECO:0000259" key="9">
    <source>
        <dbReference type="PROSITE" id="PS50850"/>
    </source>
</evidence>
<proteinExistence type="predicted"/>
<keyword evidence="11" id="KW-1185">Reference proteome</keyword>
<reference evidence="10 11" key="1">
    <citation type="submission" date="2017-07" db="EMBL/GenBank/DDBJ databases">
        <title>Amycolatopsis antarcticus sp. nov., isolated from the surface of an Antarcticus brown macroalga.</title>
        <authorList>
            <person name="Wang J."/>
            <person name="Leiva S."/>
            <person name="Huang J."/>
            <person name="Huang Y."/>
        </authorList>
    </citation>
    <scope>NUCLEOTIDE SEQUENCE [LARGE SCALE GENOMIC DNA]</scope>
    <source>
        <strain evidence="10 11">AU-G6</strain>
    </source>
</reference>
<dbReference type="InParanoid" id="A0A263CYL5"/>
<dbReference type="CDD" id="cd17321">
    <property type="entry name" value="MFS_MMR_MDR_like"/>
    <property type="match status" value="1"/>
</dbReference>
<dbReference type="PROSITE" id="PS50850">
    <property type="entry name" value="MFS"/>
    <property type="match status" value="1"/>
</dbReference>
<feature type="transmembrane region" description="Helical" evidence="8">
    <location>
        <begin position="94"/>
        <end position="112"/>
    </location>
</feature>
<sequence>MFRALPRPTKALRPRSPADPHPSRRGPILAFLSVLQLLIAVDVTVVTIALPSIGTDFGAGAGALTWVVTGYTVVGGGLLLMGGRICDLVGRRRMFLAGAALFGAASLLAGLAPSLPVLVAARFAQGAGEALASPAAMSLIALLFPETRARARALGVWAAISSGGLVAGVLLSGVLTELAHWRWIFLVNPPLVLAVVIACPLLIRPDPPRARPDIDPRGPILLTVAPVALILGIVRAGELPWAEVTVWGPVLLGLLAFGVFAALESRTTRPLVPRGVLRDRIRLTANLATALLSAALSATFFLSTLYLQDVLRLPPLQAGLAFLPFCVVLLLAISQVARLVDRLGVRWTAVLGIGCTAAGTAWLSRLPAEGTLWADLMPGMLAVAAGMGVGLVALQNAALHGVTETDAGVAAGVQRCVDQLGGATGLAVFVGAAFTAAAGGEVEGYRAAFRLALAGLVVAGVGFGLLARPRATG</sequence>
<keyword evidence="6 8" id="KW-0472">Membrane</keyword>
<feature type="transmembrane region" description="Helical" evidence="8">
    <location>
        <begin position="283"/>
        <end position="307"/>
    </location>
</feature>
<keyword evidence="5 8" id="KW-1133">Transmembrane helix</keyword>
<feature type="transmembrane region" description="Helical" evidence="8">
    <location>
        <begin position="63"/>
        <end position="82"/>
    </location>
</feature>
<evidence type="ECO:0000256" key="2">
    <source>
        <dbReference type="ARBA" id="ARBA00022448"/>
    </source>
</evidence>
<keyword evidence="4 8" id="KW-0812">Transmembrane</keyword>
<dbReference type="InterPro" id="IPR020846">
    <property type="entry name" value="MFS_dom"/>
</dbReference>
<feature type="domain" description="Major facilitator superfamily (MFS) profile" evidence="9">
    <location>
        <begin position="28"/>
        <end position="472"/>
    </location>
</feature>
<feature type="transmembrane region" description="Helical" evidence="8">
    <location>
        <begin position="181"/>
        <end position="203"/>
    </location>
</feature>
<dbReference type="AlphaFoldDB" id="A0A263CYL5"/>
<evidence type="ECO:0000256" key="7">
    <source>
        <dbReference type="SAM" id="MobiDB-lite"/>
    </source>
</evidence>
<feature type="transmembrane region" description="Helical" evidence="8">
    <location>
        <begin position="156"/>
        <end position="175"/>
    </location>
</feature>
<dbReference type="GO" id="GO:0022857">
    <property type="term" value="F:transmembrane transporter activity"/>
    <property type="evidence" value="ECO:0007669"/>
    <property type="project" value="InterPro"/>
</dbReference>
<evidence type="ECO:0000313" key="10">
    <source>
        <dbReference type="EMBL" id="OZM71201.1"/>
    </source>
</evidence>
<gene>
    <name evidence="10" type="ORF">CFN78_22185</name>
</gene>
<dbReference type="EMBL" id="NKYE01000015">
    <property type="protein sequence ID" value="OZM71201.1"/>
    <property type="molecule type" value="Genomic_DNA"/>
</dbReference>
<dbReference type="InterPro" id="IPR036259">
    <property type="entry name" value="MFS_trans_sf"/>
</dbReference>
<dbReference type="SUPFAM" id="SSF103473">
    <property type="entry name" value="MFS general substrate transporter"/>
    <property type="match status" value="1"/>
</dbReference>
<feature type="transmembrane region" description="Helical" evidence="8">
    <location>
        <begin position="313"/>
        <end position="333"/>
    </location>
</feature>
<name>A0A263CYL5_9PSEU</name>
<comment type="caution">
    <text evidence="10">The sequence shown here is derived from an EMBL/GenBank/DDBJ whole genome shotgun (WGS) entry which is preliminary data.</text>
</comment>
<feature type="transmembrane region" description="Helical" evidence="8">
    <location>
        <begin position="345"/>
        <end position="364"/>
    </location>
</feature>
<dbReference type="InterPro" id="IPR011701">
    <property type="entry name" value="MFS"/>
</dbReference>
<feature type="transmembrane region" description="Helical" evidence="8">
    <location>
        <begin position="445"/>
        <end position="467"/>
    </location>
</feature>
<evidence type="ECO:0000256" key="8">
    <source>
        <dbReference type="SAM" id="Phobius"/>
    </source>
</evidence>
<feature type="transmembrane region" description="Helical" evidence="8">
    <location>
        <begin position="215"/>
        <end position="234"/>
    </location>
</feature>
<dbReference type="OrthoDB" id="4080117at2"/>
<feature type="transmembrane region" description="Helical" evidence="8">
    <location>
        <begin position="376"/>
        <end position="399"/>
    </location>
</feature>
<evidence type="ECO:0000256" key="1">
    <source>
        <dbReference type="ARBA" id="ARBA00004651"/>
    </source>
</evidence>
<dbReference type="Proteomes" id="UP000242444">
    <property type="component" value="Unassembled WGS sequence"/>
</dbReference>
<dbReference type="PANTHER" id="PTHR42718:SF46">
    <property type="entry name" value="BLR6921 PROTEIN"/>
    <property type="match status" value="1"/>
</dbReference>
<organism evidence="10 11">
    <name type="scientific">Amycolatopsis antarctica</name>
    <dbReference type="NCBI Taxonomy" id="1854586"/>
    <lineage>
        <taxon>Bacteria</taxon>
        <taxon>Bacillati</taxon>
        <taxon>Actinomycetota</taxon>
        <taxon>Actinomycetes</taxon>
        <taxon>Pseudonocardiales</taxon>
        <taxon>Pseudonocardiaceae</taxon>
        <taxon>Amycolatopsis</taxon>
    </lineage>
</organism>
<dbReference type="Gene3D" id="1.20.1250.20">
    <property type="entry name" value="MFS general substrate transporter like domains"/>
    <property type="match status" value="1"/>
</dbReference>
<keyword evidence="3" id="KW-1003">Cell membrane</keyword>
<dbReference type="GO" id="GO:0005886">
    <property type="term" value="C:plasma membrane"/>
    <property type="evidence" value="ECO:0007669"/>
    <property type="project" value="UniProtKB-SubCell"/>
</dbReference>
<evidence type="ECO:0000256" key="3">
    <source>
        <dbReference type="ARBA" id="ARBA00022475"/>
    </source>
</evidence>
<feature type="transmembrane region" description="Helical" evidence="8">
    <location>
        <begin position="246"/>
        <end position="263"/>
    </location>
</feature>
<comment type="subcellular location">
    <subcellularLocation>
        <location evidence="1">Cell membrane</location>
        <topology evidence="1">Multi-pass membrane protein</topology>
    </subcellularLocation>
</comment>
<feature type="region of interest" description="Disordered" evidence="7">
    <location>
        <begin position="1"/>
        <end position="22"/>
    </location>
</feature>
<dbReference type="PANTHER" id="PTHR42718">
    <property type="entry name" value="MAJOR FACILITATOR SUPERFAMILY MULTIDRUG TRANSPORTER MFSC"/>
    <property type="match status" value="1"/>
</dbReference>
<evidence type="ECO:0000256" key="5">
    <source>
        <dbReference type="ARBA" id="ARBA00022989"/>
    </source>
</evidence>
<dbReference type="Gene3D" id="1.20.1720.10">
    <property type="entry name" value="Multidrug resistance protein D"/>
    <property type="match status" value="1"/>
</dbReference>
<feature type="transmembrane region" description="Helical" evidence="8">
    <location>
        <begin position="420"/>
        <end position="439"/>
    </location>
</feature>
<dbReference type="Pfam" id="PF07690">
    <property type="entry name" value="MFS_1"/>
    <property type="match status" value="1"/>
</dbReference>
<dbReference type="RefSeq" id="WP_094864821.1">
    <property type="nucleotide sequence ID" value="NZ_NKYE01000015.1"/>
</dbReference>
<evidence type="ECO:0000256" key="4">
    <source>
        <dbReference type="ARBA" id="ARBA00022692"/>
    </source>
</evidence>